<dbReference type="InterPro" id="IPR029045">
    <property type="entry name" value="ClpP/crotonase-like_dom_sf"/>
</dbReference>
<dbReference type="CDD" id="cd07018">
    <property type="entry name" value="S49_SppA_67K_type"/>
    <property type="match status" value="1"/>
</dbReference>
<dbReference type="OrthoDB" id="9764363at2"/>
<evidence type="ECO:0000256" key="5">
    <source>
        <dbReference type="ARBA" id="ARBA00022825"/>
    </source>
</evidence>
<keyword evidence="3" id="KW-0645">Protease</keyword>
<comment type="similarity">
    <text evidence="2">Belongs to the peptidase S49 family.</text>
</comment>
<dbReference type="PANTHER" id="PTHR33209:SF1">
    <property type="entry name" value="PEPTIDASE S49 DOMAIN-CONTAINING PROTEIN"/>
    <property type="match status" value="1"/>
</dbReference>
<feature type="domain" description="Peptidase S49" evidence="8">
    <location>
        <begin position="121"/>
        <end position="271"/>
    </location>
</feature>
<gene>
    <name evidence="9" type="ORF">A3860_31715</name>
</gene>
<evidence type="ECO:0000256" key="6">
    <source>
        <dbReference type="ARBA" id="ARBA00023136"/>
    </source>
</evidence>
<dbReference type="PANTHER" id="PTHR33209">
    <property type="entry name" value="PROTEASE 4"/>
    <property type="match status" value="1"/>
</dbReference>
<evidence type="ECO:0000256" key="7">
    <source>
        <dbReference type="PIRSR" id="PIRSR001217-1"/>
    </source>
</evidence>
<feature type="active site" description="Nucleophile" evidence="7">
    <location>
        <position position="382"/>
    </location>
</feature>
<keyword evidence="4" id="KW-0378">Hydrolase</keyword>
<dbReference type="GO" id="GO:0016020">
    <property type="term" value="C:membrane"/>
    <property type="evidence" value="ECO:0007669"/>
    <property type="project" value="UniProtKB-SubCell"/>
</dbReference>
<evidence type="ECO:0000313" key="10">
    <source>
        <dbReference type="Proteomes" id="UP000192796"/>
    </source>
</evidence>
<accession>A0A1V9FT81</accession>
<evidence type="ECO:0000313" key="9">
    <source>
        <dbReference type="EMBL" id="OQP61497.1"/>
    </source>
</evidence>
<evidence type="ECO:0000259" key="8">
    <source>
        <dbReference type="Pfam" id="PF01343"/>
    </source>
</evidence>
<comment type="caution">
    <text evidence="9">The sequence shown here is derived from an EMBL/GenBank/DDBJ whole genome shotgun (WGS) entry which is preliminary data.</text>
</comment>
<keyword evidence="5" id="KW-0720">Serine protease</keyword>
<dbReference type="Pfam" id="PF01343">
    <property type="entry name" value="Peptidase_S49"/>
    <property type="match status" value="2"/>
</dbReference>
<feature type="active site" description="Proton donor/acceptor" evidence="7">
    <location>
        <position position="189"/>
    </location>
</feature>
<dbReference type="Gene3D" id="6.20.330.10">
    <property type="match status" value="1"/>
</dbReference>
<dbReference type="NCBIfam" id="TIGR00705">
    <property type="entry name" value="SppA_67K"/>
    <property type="match status" value="1"/>
</dbReference>
<evidence type="ECO:0000256" key="2">
    <source>
        <dbReference type="ARBA" id="ARBA00008683"/>
    </source>
</evidence>
<dbReference type="Proteomes" id="UP000192796">
    <property type="component" value="Unassembled WGS sequence"/>
</dbReference>
<dbReference type="Gene3D" id="3.90.226.10">
    <property type="entry name" value="2-enoyl-CoA Hydratase, Chain A, domain 1"/>
    <property type="match status" value="3"/>
</dbReference>
<comment type="subcellular location">
    <subcellularLocation>
        <location evidence="1">Membrane</location>
    </subcellularLocation>
</comment>
<reference evidence="9 10" key="1">
    <citation type="submission" date="2016-03" db="EMBL/GenBank/DDBJ databases">
        <title>Niastella vici sp. nov., isolated from farmland soil.</title>
        <authorList>
            <person name="Chen L."/>
            <person name="Wang D."/>
            <person name="Yang S."/>
            <person name="Wang G."/>
        </authorList>
    </citation>
    <scope>NUCLEOTIDE SEQUENCE [LARGE SCALE GENOMIC DNA]</scope>
    <source>
        <strain evidence="9 10">DJ57</strain>
    </source>
</reference>
<dbReference type="EMBL" id="LVYD01000057">
    <property type="protein sequence ID" value="OQP61497.1"/>
    <property type="molecule type" value="Genomic_DNA"/>
</dbReference>
<dbReference type="InterPro" id="IPR002142">
    <property type="entry name" value="Peptidase_S49"/>
</dbReference>
<dbReference type="InterPro" id="IPR047217">
    <property type="entry name" value="S49_SppA_67K_type_N"/>
</dbReference>
<evidence type="ECO:0000256" key="1">
    <source>
        <dbReference type="ARBA" id="ARBA00004370"/>
    </source>
</evidence>
<dbReference type="GO" id="GO:0006465">
    <property type="term" value="P:signal peptide processing"/>
    <property type="evidence" value="ECO:0007669"/>
    <property type="project" value="InterPro"/>
</dbReference>
<keyword evidence="10" id="KW-1185">Reference proteome</keyword>
<keyword evidence="6" id="KW-0472">Membrane</keyword>
<proteinExistence type="inferred from homology"/>
<dbReference type="RefSeq" id="WP_081150672.1">
    <property type="nucleotide sequence ID" value="NZ_LVYD01000057.1"/>
</dbReference>
<dbReference type="NCBIfam" id="TIGR00706">
    <property type="entry name" value="SppA_dom"/>
    <property type="match status" value="1"/>
</dbReference>
<dbReference type="GO" id="GO:0008236">
    <property type="term" value="F:serine-type peptidase activity"/>
    <property type="evidence" value="ECO:0007669"/>
    <property type="project" value="UniProtKB-KW"/>
</dbReference>
<organism evidence="9 10">
    <name type="scientific">Niastella vici</name>
    <dbReference type="NCBI Taxonomy" id="1703345"/>
    <lineage>
        <taxon>Bacteria</taxon>
        <taxon>Pseudomonadati</taxon>
        <taxon>Bacteroidota</taxon>
        <taxon>Chitinophagia</taxon>
        <taxon>Chitinophagales</taxon>
        <taxon>Chitinophagaceae</taxon>
        <taxon>Niastella</taxon>
    </lineage>
</organism>
<dbReference type="PIRSF" id="PIRSF001217">
    <property type="entry name" value="Protease_4_SppA"/>
    <property type="match status" value="1"/>
</dbReference>
<evidence type="ECO:0000256" key="3">
    <source>
        <dbReference type="ARBA" id="ARBA00022670"/>
    </source>
</evidence>
<dbReference type="InterPro" id="IPR004634">
    <property type="entry name" value="Pept_S49_pIV"/>
</dbReference>
<protein>
    <submittedName>
        <fullName evidence="9">Signal peptide peptidase SppA</fullName>
    </submittedName>
</protein>
<dbReference type="SUPFAM" id="SSF52096">
    <property type="entry name" value="ClpP/crotonase"/>
    <property type="match status" value="2"/>
</dbReference>
<name>A0A1V9FT81_9BACT</name>
<evidence type="ECO:0000256" key="4">
    <source>
        <dbReference type="ARBA" id="ARBA00022801"/>
    </source>
</evidence>
<dbReference type="InterPro" id="IPR047272">
    <property type="entry name" value="S49_SppA_C"/>
</dbReference>
<dbReference type="STRING" id="1703345.A3860_31715"/>
<dbReference type="CDD" id="cd07023">
    <property type="entry name" value="S49_Sppa_N_C"/>
    <property type="match status" value="1"/>
</dbReference>
<dbReference type="AlphaFoldDB" id="A0A1V9FT81"/>
<dbReference type="InterPro" id="IPR004635">
    <property type="entry name" value="Pept_S49_SppA"/>
</dbReference>
<sequence>MKSFFKIFLASFVALVVFCLIIFFVLVGIVSGLTADKKVKTGGTAVLVIDLARDYPEIGVENPLARLSNKEDGDIPSLYDVVRLINHAKTDTAIKGIYLKCSSNANGMGNSQEIRNALINFKTSGKFIYAYGDVITQTAYSVGNVADKIYCNPKGGVDWRGFAIQMAYVKGLLQKLEIEPQIFYAGKFKSATEPFRETSMTDANRLQLSVLLSDMYGRLLQQTGERRKIDTATLHQYANDYRIQQAADAVTYNLIDGLKYDDEVKEEIAKKLGGIKLDKINFVTLQKYVNAVDYKRDGRDKIAVIYAQGDIIDGKGDRDRIGSATYRELVRKARLDDKIKAIVLRINSGGGSALASENIWRELSLARKAKPVVVSFGDVAASGAYYLSCNADSIFAQTNTITGSIGVFTMLPNMQKFFNEKLGITFDGVKTAPQADMLSATKPLTPAQRIYMQNSVDSIYLTFKQRVAEGRKKNVGYIDSIGQGRVWTGARAIELGLVDRLGGLDDAIACAARMAKVSDYRLREYPEPHNVLEMIFGSYEKDATHSAMKAELGEDGMKTYQTIKRVKQMMGVTQARLPFEMTIE</sequence>
<feature type="domain" description="Peptidase S49" evidence="8">
    <location>
        <begin position="367"/>
        <end position="517"/>
    </location>
</feature>